<accession>A0A378R162</accession>
<name>A0A378R162_9GAMM</name>
<evidence type="ECO:0000313" key="1">
    <source>
        <dbReference type="EMBL" id="STZ08381.1"/>
    </source>
</evidence>
<sequence>MNIIHLLPTALLGLALTACQSSKDDPFNTTHTAPTVQSF</sequence>
<evidence type="ECO:0000313" key="2">
    <source>
        <dbReference type="Proteomes" id="UP000254065"/>
    </source>
</evidence>
<dbReference type="EMBL" id="UGQB01000004">
    <property type="protein sequence ID" value="STZ08381.1"/>
    <property type="molecule type" value="Genomic_DNA"/>
</dbReference>
<dbReference type="AlphaFoldDB" id="A0A378R162"/>
<reference evidence="1 2" key="1">
    <citation type="submission" date="2018-06" db="EMBL/GenBank/DDBJ databases">
        <authorList>
            <consortium name="Pathogen Informatics"/>
            <person name="Doyle S."/>
        </authorList>
    </citation>
    <scope>NUCLEOTIDE SEQUENCE [LARGE SCALE GENOMIC DNA]</scope>
    <source>
        <strain evidence="1 2">NCTC12877</strain>
    </source>
</reference>
<organism evidence="1 2">
    <name type="scientific">Moraxella caprae</name>
    <dbReference type="NCBI Taxonomy" id="90240"/>
    <lineage>
        <taxon>Bacteria</taxon>
        <taxon>Pseudomonadati</taxon>
        <taxon>Pseudomonadota</taxon>
        <taxon>Gammaproteobacteria</taxon>
        <taxon>Moraxellales</taxon>
        <taxon>Moraxellaceae</taxon>
        <taxon>Moraxella</taxon>
    </lineage>
</organism>
<proteinExistence type="predicted"/>
<dbReference type="Proteomes" id="UP000254065">
    <property type="component" value="Unassembled WGS sequence"/>
</dbReference>
<protein>
    <submittedName>
        <fullName evidence="1">Uncharacterized protein</fullName>
    </submittedName>
</protein>
<gene>
    <name evidence="1" type="ORF">NCTC12877_01381</name>
</gene>
<keyword evidence="2" id="KW-1185">Reference proteome</keyword>